<evidence type="ECO:0000256" key="5">
    <source>
        <dbReference type="HAMAP-Rule" id="MF_00182"/>
    </source>
</evidence>
<keyword evidence="3 5" id="KW-0808">Transferase</keyword>
<keyword evidence="4 5" id="KW-0648">Protein biosynthesis</keyword>
<evidence type="ECO:0000256" key="2">
    <source>
        <dbReference type="ARBA" id="ARBA00012261"/>
    </source>
</evidence>
<dbReference type="SUPFAM" id="SSF50486">
    <property type="entry name" value="FMT C-terminal domain-like"/>
    <property type="match status" value="1"/>
</dbReference>
<dbReference type="CDD" id="cd08646">
    <property type="entry name" value="FMT_core_Met-tRNA-FMT_N"/>
    <property type="match status" value="1"/>
</dbReference>
<dbReference type="OrthoDB" id="9802815at2"/>
<dbReference type="PANTHER" id="PTHR11138">
    <property type="entry name" value="METHIONYL-TRNA FORMYLTRANSFERASE"/>
    <property type="match status" value="1"/>
</dbReference>
<dbReference type="AlphaFoldDB" id="A0A3A9AFI3"/>
<accession>A0A3A9AFI3</accession>
<protein>
    <recommendedName>
        <fullName evidence="2 5">Methionyl-tRNA formyltransferase</fullName>
        <ecNumber evidence="2 5">2.1.2.9</ecNumber>
    </recommendedName>
</protein>
<evidence type="ECO:0000313" key="8">
    <source>
        <dbReference type="EMBL" id="RKI90139.1"/>
    </source>
</evidence>
<feature type="domain" description="Formyl transferase C-terminal" evidence="7">
    <location>
        <begin position="203"/>
        <end position="311"/>
    </location>
</feature>
<dbReference type="InterPro" id="IPR036477">
    <property type="entry name" value="Formyl_transf_N_sf"/>
</dbReference>
<evidence type="ECO:0000256" key="1">
    <source>
        <dbReference type="ARBA" id="ARBA00010699"/>
    </source>
</evidence>
<comment type="similarity">
    <text evidence="1 5">Belongs to the Fmt family.</text>
</comment>
<reference evidence="8 9" key="1">
    <citation type="submission" date="2018-09" db="EMBL/GenBank/DDBJ databases">
        <title>Murine metabolic-syndrome-specific gut microbial biobank.</title>
        <authorList>
            <person name="Liu C."/>
        </authorList>
    </citation>
    <scope>NUCLEOTIDE SEQUENCE [LARGE SCALE GENOMIC DNA]</scope>
    <source>
        <strain evidence="8 9">0.1xD8-82</strain>
    </source>
</reference>
<dbReference type="Proteomes" id="UP000280696">
    <property type="component" value="Unassembled WGS sequence"/>
</dbReference>
<dbReference type="PANTHER" id="PTHR11138:SF5">
    <property type="entry name" value="METHIONYL-TRNA FORMYLTRANSFERASE, MITOCHONDRIAL"/>
    <property type="match status" value="1"/>
</dbReference>
<evidence type="ECO:0000259" key="7">
    <source>
        <dbReference type="Pfam" id="PF02911"/>
    </source>
</evidence>
<dbReference type="Gene3D" id="3.40.50.12230">
    <property type="match status" value="1"/>
</dbReference>
<organism evidence="8 9">
    <name type="scientific">Parablautia intestinalis</name>
    <dbReference type="NCBI Taxonomy" id="2320100"/>
    <lineage>
        <taxon>Bacteria</taxon>
        <taxon>Bacillati</taxon>
        <taxon>Bacillota</taxon>
        <taxon>Clostridia</taxon>
        <taxon>Lachnospirales</taxon>
        <taxon>Lachnospiraceae</taxon>
        <taxon>Parablautia</taxon>
    </lineage>
</organism>
<comment type="catalytic activity">
    <reaction evidence="5">
        <text>L-methionyl-tRNA(fMet) + (6R)-10-formyltetrahydrofolate = N-formyl-L-methionyl-tRNA(fMet) + (6S)-5,6,7,8-tetrahydrofolate + H(+)</text>
        <dbReference type="Rhea" id="RHEA:24380"/>
        <dbReference type="Rhea" id="RHEA-COMP:9952"/>
        <dbReference type="Rhea" id="RHEA-COMP:9953"/>
        <dbReference type="ChEBI" id="CHEBI:15378"/>
        <dbReference type="ChEBI" id="CHEBI:57453"/>
        <dbReference type="ChEBI" id="CHEBI:78530"/>
        <dbReference type="ChEBI" id="CHEBI:78844"/>
        <dbReference type="ChEBI" id="CHEBI:195366"/>
        <dbReference type="EC" id="2.1.2.9"/>
    </reaction>
</comment>
<keyword evidence="9" id="KW-1185">Reference proteome</keyword>
<dbReference type="Pfam" id="PF02911">
    <property type="entry name" value="Formyl_trans_C"/>
    <property type="match status" value="1"/>
</dbReference>
<evidence type="ECO:0000259" key="6">
    <source>
        <dbReference type="Pfam" id="PF00551"/>
    </source>
</evidence>
<comment type="function">
    <text evidence="5">Attaches a formyl group to the free amino group of methionyl-tRNA(fMet). The formyl group appears to play a dual role in the initiator identity of N-formylmethionyl-tRNA by promoting its recognition by IF2 and preventing the misappropriation of this tRNA by the elongation apparatus.</text>
</comment>
<name>A0A3A9AFI3_9FIRM</name>
<dbReference type="RefSeq" id="WP_120471117.1">
    <property type="nucleotide sequence ID" value="NZ_RAYQ01000016.1"/>
</dbReference>
<dbReference type="GO" id="GO:0004479">
    <property type="term" value="F:methionyl-tRNA formyltransferase activity"/>
    <property type="evidence" value="ECO:0007669"/>
    <property type="project" value="UniProtKB-UniRule"/>
</dbReference>
<dbReference type="InterPro" id="IPR005794">
    <property type="entry name" value="Fmt"/>
</dbReference>
<dbReference type="InterPro" id="IPR044135">
    <property type="entry name" value="Met-tRNA-FMT_C"/>
</dbReference>
<dbReference type="GO" id="GO:0005829">
    <property type="term" value="C:cytosol"/>
    <property type="evidence" value="ECO:0007669"/>
    <property type="project" value="TreeGrafter"/>
</dbReference>
<sequence length="320" mass="35487">MKVVYMGTPDFAVGPLKAIIEAGHEVSAVVTQPDKQRGRGREVQMSPVKNCALKYGIPVFQPVKIKEEDAIEQLSRYPADIFVVAAFGQLLPRKVLNMPRFGCINIHASLLPAYRGAAPINRVIINGELYTGVTIMQMAQGLDTGDMLLKEKVLIEAKETGESLHDKLMEAGARLIVEALPKIERGELIPEKQDEALSSYAGKLDKSMGLIDWKKDAVSLERLVRGLNPWPSAYTIYKGKTLKIWEADVVKEDAGNKERALSQKTFYEPGQVVFAGKDFFDVASGDGCLRIYSLQLEGKRRMEVKEFLLGYEIVPGFKLG</sequence>
<evidence type="ECO:0000256" key="3">
    <source>
        <dbReference type="ARBA" id="ARBA00022679"/>
    </source>
</evidence>
<feature type="binding site" evidence="5">
    <location>
        <begin position="109"/>
        <end position="112"/>
    </location>
    <ligand>
        <name>(6S)-5,6,7,8-tetrahydrofolate</name>
        <dbReference type="ChEBI" id="CHEBI:57453"/>
    </ligand>
</feature>
<feature type="domain" description="Formyl transferase N-terminal" evidence="6">
    <location>
        <begin position="1"/>
        <end position="180"/>
    </location>
</feature>
<dbReference type="Pfam" id="PF00551">
    <property type="entry name" value="Formyl_trans_N"/>
    <property type="match status" value="1"/>
</dbReference>
<dbReference type="HAMAP" id="MF_00182">
    <property type="entry name" value="Formyl_trans"/>
    <property type="match status" value="1"/>
</dbReference>
<gene>
    <name evidence="5" type="primary">fmt</name>
    <name evidence="8" type="ORF">D7V94_14805</name>
</gene>
<dbReference type="InterPro" id="IPR041711">
    <property type="entry name" value="Met-tRNA-FMT_N"/>
</dbReference>
<evidence type="ECO:0000256" key="4">
    <source>
        <dbReference type="ARBA" id="ARBA00022917"/>
    </source>
</evidence>
<dbReference type="CDD" id="cd08704">
    <property type="entry name" value="Met_tRNA_FMT_C"/>
    <property type="match status" value="1"/>
</dbReference>
<dbReference type="InterPro" id="IPR002376">
    <property type="entry name" value="Formyl_transf_N"/>
</dbReference>
<comment type="caution">
    <text evidence="8">The sequence shown here is derived from an EMBL/GenBank/DDBJ whole genome shotgun (WGS) entry which is preliminary data.</text>
</comment>
<dbReference type="NCBIfam" id="TIGR00460">
    <property type="entry name" value="fmt"/>
    <property type="match status" value="1"/>
</dbReference>
<dbReference type="InterPro" id="IPR011034">
    <property type="entry name" value="Formyl_transferase-like_C_sf"/>
</dbReference>
<dbReference type="EMBL" id="RAYQ01000016">
    <property type="protein sequence ID" value="RKI90139.1"/>
    <property type="molecule type" value="Genomic_DNA"/>
</dbReference>
<dbReference type="InterPro" id="IPR005793">
    <property type="entry name" value="Formyl_trans_C"/>
</dbReference>
<proteinExistence type="inferred from homology"/>
<dbReference type="EC" id="2.1.2.9" evidence="2 5"/>
<evidence type="ECO:0000313" key="9">
    <source>
        <dbReference type="Proteomes" id="UP000280696"/>
    </source>
</evidence>
<dbReference type="FunFam" id="3.40.50.12230:FF:000001">
    <property type="entry name" value="Methionyl-tRNA formyltransferase"/>
    <property type="match status" value="1"/>
</dbReference>
<dbReference type="SUPFAM" id="SSF53328">
    <property type="entry name" value="Formyltransferase"/>
    <property type="match status" value="1"/>
</dbReference>